<feature type="compositionally biased region" description="Low complexity" evidence="1">
    <location>
        <begin position="97"/>
        <end position="116"/>
    </location>
</feature>
<organism evidence="3 4">
    <name type="scientific">Fusarium beomiforme</name>
    <dbReference type="NCBI Taxonomy" id="44412"/>
    <lineage>
        <taxon>Eukaryota</taxon>
        <taxon>Fungi</taxon>
        <taxon>Dikarya</taxon>
        <taxon>Ascomycota</taxon>
        <taxon>Pezizomycotina</taxon>
        <taxon>Sordariomycetes</taxon>
        <taxon>Hypocreomycetidae</taxon>
        <taxon>Hypocreales</taxon>
        <taxon>Nectriaceae</taxon>
        <taxon>Fusarium</taxon>
        <taxon>Fusarium burgessii species complex</taxon>
    </lineage>
</organism>
<name>A0A9P5A715_9HYPO</name>
<dbReference type="InterPro" id="IPR000313">
    <property type="entry name" value="PWWP_dom"/>
</dbReference>
<protein>
    <submittedName>
        <fullName evidence="3">PWWP domain protein</fullName>
    </submittedName>
</protein>
<dbReference type="SMART" id="SM00293">
    <property type="entry name" value="PWWP"/>
    <property type="match status" value="1"/>
</dbReference>
<evidence type="ECO:0000313" key="3">
    <source>
        <dbReference type="EMBL" id="KAF4333166.1"/>
    </source>
</evidence>
<feature type="compositionally biased region" description="Basic and acidic residues" evidence="1">
    <location>
        <begin position="364"/>
        <end position="388"/>
    </location>
</feature>
<evidence type="ECO:0000256" key="1">
    <source>
        <dbReference type="SAM" id="MobiDB-lite"/>
    </source>
</evidence>
<feature type="region of interest" description="Disordered" evidence="1">
    <location>
        <begin position="276"/>
        <end position="388"/>
    </location>
</feature>
<feature type="compositionally biased region" description="Acidic residues" evidence="1">
    <location>
        <begin position="295"/>
        <end position="304"/>
    </location>
</feature>
<proteinExistence type="predicted"/>
<dbReference type="Proteomes" id="UP000730481">
    <property type="component" value="Unassembled WGS sequence"/>
</dbReference>
<feature type="region of interest" description="Disordered" evidence="1">
    <location>
        <begin position="1"/>
        <end position="138"/>
    </location>
</feature>
<dbReference type="OrthoDB" id="62853at2759"/>
<evidence type="ECO:0000259" key="2">
    <source>
        <dbReference type="PROSITE" id="PS50812"/>
    </source>
</evidence>
<dbReference type="PROSITE" id="PS50812">
    <property type="entry name" value="PWWP"/>
    <property type="match status" value="1"/>
</dbReference>
<evidence type="ECO:0000313" key="4">
    <source>
        <dbReference type="Proteomes" id="UP000730481"/>
    </source>
</evidence>
<dbReference type="AlphaFoldDB" id="A0A9P5A715"/>
<feature type="region of interest" description="Disordered" evidence="1">
    <location>
        <begin position="484"/>
        <end position="563"/>
    </location>
</feature>
<keyword evidence="4" id="KW-1185">Reference proteome</keyword>
<feature type="domain" description="PWWP" evidence="2">
    <location>
        <begin position="148"/>
        <end position="231"/>
    </location>
</feature>
<comment type="caution">
    <text evidence="3">The sequence shown here is derived from an EMBL/GenBank/DDBJ whole genome shotgun (WGS) entry which is preliminary data.</text>
</comment>
<sequence>MADKINEKPEVAAPAPNTQEAPAAEKPAEPSSIGNETAKADGEATEEDTKVAEETKEAGNSAKHAEDKDAAEAPKEDSKPAAEGADIEMKDATVAPAADGETATENAATEAASAKAKNNRRKSTGSGSRKSLSKKASKARLTHLDAKPGDHFLVKLKGFPAWPAIICDESMLPQALVDSRPVAAARPDGSYTEAYADGGKRVNDRTFPVMYLHTNEFGWVPNTGLTELTPEKARDTITEKMRKDLKEAFLLAAEHNSIDHYKDVLKQFQDEILAKQQAAATPKKSKKGKAKAADEDIEMEDADDASDKSKSKKRKAEDDASTPQRPESVKKPKIKLNTSTPKAANGTPKAKEESAAKAKVKVKKSSDKKTEGSKKSKMTPEERRHHKEKEVLYLRHKLQRGLLTRDQQPQESEMEQMSEYVTMLENLKELEVSIIRATKINKVLKAILKLESIPREDDFHFKDRSKVLLDRWTQLLATESAVPATDATNGVNGKSDVKTEDKKDDSGKETTEEPKAEAIKTEESKTEKPEETEEKIAETPQASAPEEKKDDTAAPPEPVEAAA</sequence>
<feature type="compositionally biased region" description="Basic and acidic residues" evidence="1">
    <location>
        <begin position="495"/>
        <end position="537"/>
    </location>
</feature>
<dbReference type="Gene3D" id="2.30.30.140">
    <property type="match status" value="1"/>
</dbReference>
<dbReference type="SUPFAM" id="SSF63748">
    <property type="entry name" value="Tudor/PWWP/MBT"/>
    <property type="match status" value="1"/>
</dbReference>
<feature type="compositionally biased region" description="Basic and acidic residues" evidence="1">
    <location>
        <begin position="38"/>
        <end position="80"/>
    </location>
</feature>
<dbReference type="EMBL" id="PVQB02000894">
    <property type="protein sequence ID" value="KAF4333166.1"/>
    <property type="molecule type" value="Genomic_DNA"/>
</dbReference>
<accession>A0A9P5A715</accession>
<reference evidence="3" key="2">
    <citation type="submission" date="2020-02" db="EMBL/GenBank/DDBJ databases">
        <title>Identification and distribution of gene clusters putatively required for synthesis of sphingolipid metabolism inhibitors in phylogenetically diverse species of the filamentous fungus Fusarium.</title>
        <authorList>
            <person name="Kim H.-S."/>
            <person name="Busman M."/>
            <person name="Brown D.W."/>
            <person name="Divon H."/>
            <person name="Uhlig S."/>
            <person name="Proctor R.H."/>
        </authorList>
    </citation>
    <scope>NUCLEOTIDE SEQUENCE</scope>
    <source>
        <strain evidence="3">NRRL 25174</strain>
    </source>
</reference>
<feature type="compositionally biased region" description="Basic and acidic residues" evidence="1">
    <location>
        <begin position="1"/>
        <end position="10"/>
    </location>
</feature>
<reference evidence="3" key="1">
    <citation type="journal article" date="2017" name="Mycologia">
        <title>Fusarium algeriense, sp. nov., a novel toxigenic crown rot pathogen of durum wheat from Algeria is nested in the Fusarium burgessii species complex.</title>
        <authorList>
            <person name="Laraba I."/>
            <person name="Keddad A."/>
            <person name="Boureghda H."/>
            <person name="Abdallah N."/>
            <person name="Vaughan M.M."/>
            <person name="Proctor R.H."/>
            <person name="Busman M."/>
            <person name="O'Donnell K."/>
        </authorList>
    </citation>
    <scope>NUCLEOTIDE SEQUENCE</scope>
    <source>
        <strain evidence="3">NRRL 25174</strain>
    </source>
</reference>
<dbReference type="Pfam" id="PF00855">
    <property type="entry name" value="PWWP"/>
    <property type="match status" value="1"/>
</dbReference>
<gene>
    <name evidence="3" type="ORF">FBEOM_13013</name>
</gene>